<evidence type="ECO:0000259" key="2">
    <source>
        <dbReference type="Pfam" id="PF16313"/>
    </source>
</evidence>
<dbReference type="InterPro" id="IPR024079">
    <property type="entry name" value="MetalloPept_cat_dom_sf"/>
</dbReference>
<dbReference type="GO" id="GO:0008237">
    <property type="term" value="F:metallopeptidase activity"/>
    <property type="evidence" value="ECO:0007669"/>
    <property type="project" value="InterPro"/>
</dbReference>
<dbReference type="PANTHER" id="PTHR38478:SF1">
    <property type="entry name" value="ZINC DEPENDENT METALLOPROTEASE DOMAIN LIPOPROTEIN"/>
    <property type="match status" value="1"/>
</dbReference>
<dbReference type="InterPro" id="IPR033428">
    <property type="entry name" value="DUF5118"/>
</dbReference>
<dbReference type="Pfam" id="PF17162">
    <property type="entry name" value="DUF5118"/>
    <property type="match status" value="1"/>
</dbReference>
<feature type="signal peptide" evidence="1">
    <location>
        <begin position="1"/>
        <end position="23"/>
    </location>
</feature>
<evidence type="ECO:0000313" key="6">
    <source>
        <dbReference type="Proteomes" id="UP000292209"/>
    </source>
</evidence>
<dbReference type="OrthoDB" id="9776599at2"/>
<protein>
    <submittedName>
        <fullName evidence="5">Uncharacterized protein DUF5118</fullName>
    </submittedName>
</protein>
<evidence type="ECO:0000256" key="1">
    <source>
        <dbReference type="SAM" id="SignalP"/>
    </source>
</evidence>
<dbReference type="Pfam" id="PF16313">
    <property type="entry name" value="DUF4953"/>
    <property type="match status" value="1"/>
</dbReference>
<keyword evidence="6" id="KW-1185">Reference proteome</keyword>
<feature type="chain" id="PRO_5020846595" evidence="1">
    <location>
        <begin position="24"/>
        <end position="825"/>
    </location>
</feature>
<dbReference type="InterPro" id="IPR032534">
    <property type="entry name" value="EcxA_zinc-bd"/>
</dbReference>
<evidence type="ECO:0000259" key="4">
    <source>
        <dbReference type="Pfam" id="PF17162"/>
    </source>
</evidence>
<dbReference type="SUPFAM" id="SSF55486">
    <property type="entry name" value="Metalloproteases ('zincins'), catalytic domain"/>
    <property type="match status" value="1"/>
</dbReference>
<dbReference type="Gene3D" id="3.40.390.10">
    <property type="entry name" value="Collagenase (Catalytic Domain)"/>
    <property type="match status" value="1"/>
</dbReference>
<gene>
    <name evidence="5" type="ORF">BC751_2610</name>
</gene>
<comment type="caution">
    <text evidence="5">The sequence shown here is derived from an EMBL/GenBank/DDBJ whole genome shotgun (WGS) entry which is preliminary data.</text>
</comment>
<dbReference type="PANTHER" id="PTHR38478">
    <property type="entry name" value="PEPTIDASE M1A AND M12B"/>
    <property type="match status" value="1"/>
</dbReference>
<name>A0A4Q7P9V0_9BACT</name>
<dbReference type="EMBL" id="SGXG01000001">
    <property type="protein sequence ID" value="RZS97013.1"/>
    <property type="molecule type" value="Genomic_DNA"/>
</dbReference>
<feature type="domain" description="EcxA zinc-binding" evidence="2">
    <location>
        <begin position="395"/>
        <end position="705"/>
    </location>
</feature>
<dbReference type="InterPro" id="IPR033413">
    <property type="entry name" value="DUF5117"/>
</dbReference>
<dbReference type="CDD" id="cd04276">
    <property type="entry name" value="ZnMc_MMP_like_2"/>
    <property type="match status" value="1"/>
</dbReference>
<dbReference type="AlphaFoldDB" id="A0A4Q7P9V0"/>
<dbReference type="Pfam" id="PF17148">
    <property type="entry name" value="DUF5117"/>
    <property type="match status" value="1"/>
</dbReference>
<evidence type="ECO:0000313" key="5">
    <source>
        <dbReference type="EMBL" id="RZS97013.1"/>
    </source>
</evidence>
<dbReference type="InterPro" id="IPR034032">
    <property type="entry name" value="Zn_MMP-like_bac"/>
</dbReference>
<keyword evidence="1" id="KW-0732">Signal</keyword>
<feature type="domain" description="DUF5118" evidence="4">
    <location>
        <begin position="26"/>
        <end position="66"/>
    </location>
</feature>
<organism evidence="5 6">
    <name type="scientific">Cecembia calidifontis</name>
    <dbReference type="NCBI Taxonomy" id="1187080"/>
    <lineage>
        <taxon>Bacteria</taxon>
        <taxon>Pseudomonadati</taxon>
        <taxon>Bacteroidota</taxon>
        <taxon>Cytophagia</taxon>
        <taxon>Cytophagales</taxon>
        <taxon>Cyclobacteriaceae</taxon>
        <taxon>Cecembia</taxon>
    </lineage>
</organism>
<sequence>MKKNILLSFLLMFLLTEGSIAQAIDKSKMDKKEGFFTFYTDEDKGKIYLEVDKLDYEFLYVNSMPAGVGSNDIGLDRGQLGRTRIVEFRKAGNKLLLVHKNYDFRAYSENPSEVKAVKDAFAESVIWGFEISQNDNGKILVDATGFFLQDAHMVAEKLGSSRQGSYKPDVSRSAIYYPMTKNFPKNTEVEAIVTVTGTPTGGYIRSVTPSPESVTVRQRHSFIELPDDGYQPREFDPRSGYFHISYMDFTSPIGEPIEKKFISRHRLEKKDPNAAVSEPVKPIIYYLDRGTPEPVRSALLEGGNWWAEAFEAAGFKNAYKVELMPEGADPMDVRYNVIQWVHRSTRGWSYGSSVRDPRTGEIIKGHVTLGSLRVRQDFLIAQGLLQPFEEGKPKNPKMLEMALARLKQLSAHEIGHTLGLAHAYTSSASNRASVMDYPYPMIKMDNNGNIDLSDAYDDKIGDWDKWAIQYGYATVPQGENEKKYLNKILEDTYSAGHTFISDVDSRHPSGSHPQAHLWDNGTSASQELIRLMAIRKKKMESFGLNSINEGQPEALMEEVFVPLFLMHRYQLEATAKLIGGLDYTYKVKGDNQRIQSRINATEQNRAFTSLLNAINPNELAVPEHVLDRLPPRPMGYYRNRETFPSRNGLNFDPLAPAENVVDMVFGFLFEAGRTNRLHQQYLFDKNLPSFKNILERTVNFVFSSPYEESYHGEIKIMVENKLIDHLIKLANDPIATSSVKADVRRTLKDLVASNVNSLDKRYRFLTLTNRRTNTSNNSYNNHNMYLADKITAFLELPEKVSTPSEISVPDGAPIGSEDLSCDFEY</sequence>
<dbReference type="Proteomes" id="UP000292209">
    <property type="component" value="Unassembled WGS sequence"/>
</dbReference>
<evidence type="ECO:0000259" key="3">
    <source>
        <dbReference type="Pfam" id="PF17148"/>
    </source>
</evidence>
<proteinExistence type="predicted"/>
<feature type="domain" description="DUF5117" evidence="3">
    <location>
        <begin position="78"/>
        <end position="270"/>
    </location>
</feature>
<accession>A0A4Q7P9V0</accession>
<dbReference type="RefSeq" id="WP_130275853.1">
    <property type="nucleotide sequence ID" value="NZ_SGXG01000001.1"/>
</dbReference>
<reference evidence="5 6" key="1">
    <citation type="submission" date="2019-02" db="EMBL/GenBank/DDBJ databases">
        <title>Genomic Encyclopedia of Archaeal and Bacterial Type Strains, Phase II (KMG-II): from individual species to whole genera.</title>
        <authorList>
            <person name="Goeker M."/>
        </authorList>
    </citation>
    <scope>NUCLEOTIDE SEQUENCE [LARGE SCALE GENOMIC DNA]</scope>
    <source>
        <strain evidence="5 6">DSM 21411</strain>
    </source>
</reference>